<dbReference type="PANTHER" id="PTHR42850">
    <property type="entry name" value="METALLOPHOSPHOESTERASE"/>
    <property type="match status" value="1"/>
</dbReference>
<dbReference type="Pfam" id="PF00149">
    <property type="entry name" value="Metallophos"/>
    <property type="match status" value="1"/>
</dbReference>
<organism evidence="3 4">
    <name type="scientific">Methyloradius palustris</name>
    <dbReference type="NCBI Taxonomy" id="2778876"/>
    <lineage>
        <taxon>Bacteria</taxon>
        <taxon>Pseudomonadati</taxon>
        <taxon>Pseudomonadota</taxon>
        <taxon>Betaproteobacteria</taxon>
        <taxon>Nitrosomonadales</taxon>
        <taxon>Methylophilaceae</taxon>
        <taxon>Methyloradius</taxon>
    </lineage>
</organism>
<dbReference type="GO" id="GO:0016791">
    <property type="term" value="F:phosphatase activity"/>
    <property type="evidence" value="ECO:0007669"/>
    <property type="project" value="TreeGrafter"/>
</dbReference>
<gene>
    <name evidence="3" type="primary">apaH_2</name>
    <name evidence="3" type="ORF">ZMTM_07090</name>
</gene>
<accession>A0A8D5G2F9</accession>
<evidence type="ECO:0000313" key="4">
    <source>
        <dbReference type="Proteomes" id="UP000826722"/>
    </source>
</evidence>
<dbReference type="Gene3D" id="3.60.21.10">
    <property type="match status" value="1"/>
</dbReference>
<dbReference type="InterPro" id="IPR050126">
    <property type="entry name" value="Ap4A_hydrolase"/>
</dbReference>
<dbReference type="GO" id="GO:0005737">
    <property type="term" value="C:cytoplasm"/>
    <property type="evidence" value="ECO:0007669"/>
    <property type="project" value="TreeGrafter"/>
</dbReference>
<protein>
    <submittedName>
        <fullName evidence="3">Diadenosine tetraphosphatase</fullName>
    </submittedName>
</protein>
<evidence type="ECO:0000313" key="3">
    <source>
        <dbReference type="EMBL" id="BCM24450.1"/>
    </source>
</evidence>
<keyword evidence="4" id="KW-1185">Reference proteome</keyword>
<evidence type="ECO:0000256" key="1">
    <source>
        <dbReference type="SAM" id="MobiDB-lite"/>
    </source>
</evidence>
<sequence>MICSMSASQNKDSMKTSNSHSSIQALNPGSLDIIGDVHGELDALNQLLEHLGYGEQGEHPDGRHLVFVGDLCDRGPDSPGVIRLVRDMVEAGNAQMVLGNHEISFLRDQAKDGSGWYQAKRVERDNHKYAPYAEATIAEILEFKEFLSFLPVALEREDLRIVHAAWDQASIEKVREIPLGSIADFYNQWEHETKKHLHESGMLEAYRQEQADWKSRIEDEHQQVDFLHHTAKFDEVSQMYNPIRVLTSGVERKGTYPFYSSGKWRFVERVGWWNDYADPIPVVVGHYWRKYGQINANSLGKGDPDLFIGISPFAWLGLNRNVFCVDYSVGGRWRDRKDHIAPPSKFKLGALQWPENKIVFDDGSVEALVK</sequence>
<evidence type="ECO:0000259" key="2">
    <source>
        <dbReference type="Pfam" id="PF00149"/>
    </source>
</evidence>
<name>A0A8D5G2F9_9PROT</name>
<feature type="region of interest" description="Disordered" evidence="1">
    <location>
        <begin position="1"/>
        <end position="22"/>
    </location>
</feature>
<dbReference type="EMBL" id="AP024110">
    <property type="protein sequence ID" value="BCM24450.1"/>
    <property type="molecule type" value="Genomic_DNA"/>
</dbReference>
<dbReference type="AlphaFoldDB" id="A0A8D5G2F9"/>
<reference evidence="3" key="1">
    <citation type="journal article" date="2021" name="Arch. Microbiol.">
        <title>Methyloradius palustris gen. nov., sp. nov., a methanol-oxidizing bacterium isolated from snow.</title>
        <authorList>
            <person name="Miyadera T."/>
            <person name="Kojima H."/>
            <person name="Fukui M."/>
        </authorList>
    </citation>
    <scope>NUCLEOTIDE SEQUENCE</scope>
    <source>
        <strain evidence="3">Zm11</strain>
    </source>
</reference>
<feature type="domain" description="Calcineurin-like phosphoesterase" evidence="2">
    <location>
        <begin position="33"/>
        <end position="181"/>
    </location>
</feature>
<dbReference type="InterPro" id="IPR004843">
    <property type="entry name" value="Calcineurin-like_PHP"/>
</dbReference>
<dbReference type="Proteomes" id="UP000826722">
    <property type="component" value="Chromosome"/>
</dbReference>
<dbReference type="PANTHER" id="PTHR42850:SF7">
    <property type="entry name" value="BIS(5'-NUCLEOSYL)-TETRAPHOSPHATASE PRPE [ASYMMETRICAL]"/>
    <property type="match status" value="1"/>
</dbReference>
<dbReference type="InterPro" id="IPR029052">
    <property type="entry name" value="Metallo-depent_PP-like"/>
</dbReference>
<dbReference type="SUPFAM" id="SSF56300">
    <property type="entry name" value="Metallo-dependent phosphatases"/>
    <property type="match status" value="1"/>
</dbReference>
<dbReference type="KEGG" id="mpau:ZMTM_07090"/>
<proteinExistence type="predicted"/>